<dbReference type="GO" id="GO:0051539">
    <property type="term" value="F:4 iron, 4 sulfur cluster binding"/>
    <property type="evidence" value="ECO:0007669"/>
    <property type="project" value="UniProtKB-KW"/>
</dbReference>
<name>A0A7C4AGX4_9BACT</name>
<dbReference type="Pfam" id="PF12838">
    <property type="entry name" value="Fer4_7"/>
    <property type="match status" value="1"/>
</dbReference>
<feature type="binding site" evidence="6">
    <location>
        <position position="66"/>
    </location>
    <ligand>
        <name>[4Fe-4S] cluster</name>
        <dbReference type="ChEBI" id="CHEBI:49883"/>
        <label>1</label>
    </ligand>
</feature>
<comment type="subunit">
    <text evidence="6">NDH-1 is composed of 14 different subunits. Subunits NuoA, H, J, K, L, M, N constitute the membrane sector of the complex.</text>
</comment>
<proteinExistence type="inferred from homology"/>
<comment type="subcellular location">
    <subcellularLocation>
        <location evidence="6">Cell membrane</location>
        <topology evidence="6">Peripheral membrane protein</topology>
    </subcellularLocation>
</comment>
<dbReference type="SUPFAM" id="SSF54862">
    <property type="entry name" value="4Fe-4S ferredoxins"/>
    <property type="match status" value="1"/>
</dbReference>
<comment type="caution">
    <text evidence="8">The sequence shown here is derived from an EMBL/GenBank/DDBJ whole genome shotgun (WGS) entry which is preliminary data.</text>
</comment>
<protein>
    <recommendedName>
        <fullName evidence="6">NADH-quinone oxidoreductase subunit I</fullName>
        <ecNumber evidence="6">7.1.1.-</ecNumber>
    </recommendedName>
    <alternativeName>
        <fullName evidence="6">NADH dehydrogenase I subunit I</fullName>
    </alternativeName>
    <alternativeName>
        <fullName evidence="6">NDH-1 subunit I</fullName>
    </alternativeName>
</protein>
<dbReference type="Gene3D" id="3.30.70.3270">
    <property type="match status" value="1"/>
</dbReference>
<dbReference type="PROSITE" id="PS00198">
    <property type="entry name" value="4FE4S_FER_1"/>
    <property type="match status" value="1"/>
</dbReference>
<evidence type="ECO:0000256" key="6">
    <source>
        <dbReference type="HAMAP-Rule" id="MF_01351"/>
    </source>
</evidence>
<keyword evidence="6" id="KW-0520">NAD</keyword>
<keyword evidence="2 6" id="KW-0479">Metal-binding</keyword>
<dbReference type="NCBIfam" id="TIGR01971">
    <property type="entry name" value="NuoI"/>
    <property type="match status" value="1"/>
</dbReference>
<dbReference type="EC" id="7.1.1.-" evidence="6"/>
<feature type="binding site" evidence="6">
    <location>
        <position position="109"/>
    </location>
    <ligand>
        <name>[4Fe-4S] cluster</name>
        <dbReference type="ChEBI" id="CHEBI:49883"/>
        <label>2</label>
    </ligand>
</feature>
<evidence type="ECO:0000313" key="8">
    <source>
        <dbReference type="EMBL" id="HGG92485.1"/>
    </source>
</evidence>
<comment type="catalytic activity">
    <reaction evidence="6">
        <text>a quinone + NADH + 5 H(+)(in) = a quinol + NAD(+) + 4 H(+)(out)</text>
        <dbReference type="Rhea" id="RHEA:57888"/>
        <dbReference type="ChEBI" id="CHEBI:15378"/>
        <dbReference type="ChEBI" id="CHEBI:24646"/>
        <dbReference type="ChEBI" id="CHEBI:57540"/>
        <dbReference type="ChEBI" id="CHEBI:57945"/>
        <dbReference type="ChEBI" id="CHEBI:132124"/>
    </reaction>
</comment>
<keyword evidence="6" id="KW-1003">Cell membrane</keyword>
<evidence type="ECO:0000256" key="2">
    <source>
        <dbReference type="ARBA" id="ARBA00022723"/>
    </source>
</evidence>
<feature type="binding site" evidence="6">
    <location>
        <position position="63"/>
    </location>
    <ligand>
        <name>[4Fe-4S] cluster</name>
        <dbReference type="ChEBI" id="CHEBI:49883"/>
        <label>1</label>
    </ligand>
</feature>
<feature type="binding site" evidence="6">
    <location>
        <position position="103"/>
    </location>
    <ligand>
        <name>[4Fe-4S] cluster</name>
        <dbReference type="ChEBI" id="CHEBI:49883"/>
        <label>2</label>
    </ligand>
</feature>
<dbReference type="InterPro" id="IPR010226">
    <property type="entry name" value="NADH_quinone_OxRdtase_chainI"/>
</dbReference>
<comment type="similarity">
    <text evidence="6">Belongs to the complex I 23 kDa subunit family.</text>
</comment>
<dbReference type="InterPro" id="IPR017896">
    <property type="entry name" value="4Fe4S_Fe-S-bd"/>
</dbReference>
<evidence type="ECO:0000259" key="7">
    <source>
        <dbReference type="PROSITE" id="PS51379"/>
    </source>
</evidence>
<dbReference type="GO" id="GO:0048038">
    <property type="term" value="F:quinone binding"/>
    <property type="evidence" value="ECO:0007669"/>
    <property type="project" value="UniProtKB-KW"/>
</dbReference>
<gene>
    <name evidence="6" type="primary">nuoI</name>
    <name evidence="8" type="ORF">ENR59_05975</name>
</gene>
<evidence type="ECO:0000256" key="4">
    <source>
        <dbReference type="ARBA" id="ARBA00023004"/>
    </source>
</evidence>
<comment type="cofactor">
    <cofactor evidence="6">
        <name>[4Fe-4S] cluster</name>
        <dbReference type="ChEBI" id="CHEBI:49883"/>
    </cofactor>
    <text evidence="6">Binds 2 [4Fe-4S] clusters per subunit.</text>
</comment>
<keyword evidence="4 6" id="KW-0408">Iron</keyword>
<evidence type="ECO:0000256" key="5">
    <source>
        <dbReference type="ARBA" id="ARBA00023014"/>
    </source>
</evidence>
<dbReference type="PANTHER" id="PTHR10849">
    <property type="entry name" value="NADH DEHYDROGENASE UBIQUINONE IRON-SULFUR PROTEIN 8, MITOCHONDRIAL"/>
    <property type="match status" value="1"/>
</dbReference>
<dbReference type="AlphaFoldDB" id="A0A7C4AGX4"/>
<organism evidence="8">
    <name type="scientific">Fundidesulfovibrio putealis</name>
    <dbReference type="NCBI Taxonomy" id="270496"/>
    <lineage>
        <taxon>Bacteria</taxon>
        <taxon>Pseudomonadati</taxon>
        <taxon>Thermodesulfobacteriota</taxon>
        <taxon>Desulfovibrionia</taxon>
        <taxon>Desulfovibrionales</taxon>
        <taxon>Desulfovibrionaceae</taxon>
        <taxon>Fundidesulfovibrio</taxon>
    </lineage>
</organism>
<sequence>MIAYIKEIVSGTWSLFVGLGITIKYFFQPVVTLQYPHETVPMTPRFRGHIELVEDEQRGGNKCIVCNACQKTCPSNCISLLGEKREGVKQKVLTKYELNFTTCSLCGLCVEVCPTAAITFSKDYNLVGLKGEEFVFDLLKRLEEKSS</sequence>
<dbReference type="GO" id="GO:0005506">
    <property type="term" value="F:iron ion binding"/>
    <property type="evidence" value="ECO:0007669"/>
    <property type="project" value="UniProtKB-UniRule"/>
</dbReference>
<keyword evidence="6" id="KW-0830">Ubiquinone</keyword>
<dbReference type="EMBL" id="DSRP01000416">
    <property type="protein sequence ID" value="HGG92485.1"/>
    <property type="molecule type" value="Genomic_DNA"/>
</dbReference>
<feature type="binding site" evidence="6">
    <location>
        <position position="69"/>
    </location>
    <ligand>
        <name>[4Fe-4S] cluster</name>
        <dbReference type="ChEBI" id="CHEBI:49883"/>
        <label>1</label>
    </ligand>
</feature>
<evidence type="ECO:0000256" key="3">
    <source>
        <dbReference type="ARBA" id="ARBA00022737"/>
    </source>
</evidence>
<feature type="binding site" evidence="6">
    <location>
        <position position="113"/>
    </location>
    <ligand>
        <name>[4Fe-4S] cluster</name>
        <dbReference type="ChEBI" id="CHEBI:49883"/>
        <label>1</label>
    </ligand>
</feature>
<keyword evidence="1 6" id="KW-0004">4Fe-4S</keyword>
<dbReference type="PROSITE" id="PS51379">
    <property type="entry name" value="4FE4S_FER_2"/>
    <property type="match status" value="2"/>
</dbReference>
<evidence type="ECO:0000256" key="1">
    <source>
        <dbReference type="ARBA" id="ARBA00022485"/>
    </source>
</evidence>
<comment type="function">
    <text evidence="6">NDH-1 shuttles electrons from NADH, via FMN and iron-sulfur (Fe-S) centers, to quinones in the respiratory chain. The immediate electron acceptor for the enzyme in this species is believed to be ubiquinone. Couples the redox reaction to proton translocation (for every two electrons transferred, four hydrogen ions are translocated across the cytoplasmic membrane), and thus conserves the redox energy in a proton gradient.</text>
</comment>
<feature type="binding site" evidence="6">
    <location>
        <position position="73"/>
    </location>
    <ligand>
        <name>[4Fe-4S] cluster</name>
        <dbReference type="ChEBI" id="CHEBI:49883"/>
        <label>2</label>
    </ligand>
</feature>
<feature type="domain" description="4Fe-4S ferredoxin-type" evidence="7">
    <location>
        <begin position="54"/>
        <end position="83"/>
    </location>
</feature>
<keyword evidence="6" id="KW-1278">Translocase</keyword>
<dbReference type="GO" id="GO:0050136">
    <property type="term" value="F:NADH dehydrogenase (quinone) (non-electrogenic) activity"/>
    <property type="evidence" value="ECO:0007669"/>
    <property type="project" value="UniProtKB-UniRule"/>
</dbReference>
<feature type="binding site" evidence="6">
    <location>
        <position position="106"/>
    </location>
    <ligand>
        <name>[4Fe-4S] cluster</name>
        <dbReference type="ChEBI" id="CHEBI:49883"/>
        <label>2</label>
    </ligand>
</feature>
<keyword evidence="6" id="KW-0874">Quinone</keyword>
<accession>A0A7C4AGX4</accession>
<feature type="domain" description="4Fe-4S ferredoxin-type" evidence="7">
    <location>
        <begin position="94"/>
        <end position="123"/>
    </location>
</feature>
<reference evidence="8" key="1">
    <citation type="journal article" date="2020" name="mSystems">
        <title>Genome- and Community-Level Interaction Insights into Carbon Utilization and Element Cycling Functions of Hydrothermarchaeota in Hydrothermal Sediment.</title>
        <authorList>
            <person name="Zhou Z."/>
            <person name="Liu Y."/>
            <person name="Xu W."/>
            <person name="Pan J."/>
            <person name="Luo Z.H."/>
            <person name="Li M."/>
        </authorList>
    </citation>
    <scope>NUCLEOTIDE SEQUENCE [LARGE SCALE GENOMIC DNA]</scope>
    <source>
        <strain evidence="8">SpSt-413</strain>
    </source>
</reference>
<dbReference type="HAMAP" id="MF_01351">
    <property type="entry name" value="NDH1_NuoI"/>
    <property type="match status" value="1"/>
</dbReference>
<dbReference type="GO" id="GO:0005886">
    <property type="term" value="C:plasma membrane"/>
    <property type="evidence" value="ECO:0007669"/>
    <property type="project" value="UniProtKB-SubCell"/>
</dbReference>
<keyword evidence="6" id="KW-0472">Membrane</keyword>
<keyword evidence="3" id="KW-0677">Repeat</keyword>
<dbReference type="InterPro" id="IPR017900">
    <property type="entry name" value="4Fe4S_Fe_S_CS"/>
</dbReference>
<keyword evidence="5 6" id="KW-0411">Iron-sulfur</keyword>